<dbReference type="GO" id="GO:0047952">
    <property type="term" value="F:glycerol-3-phosphate dehydrogenase [NAD(P)+] activity"/>
    <property type="evidence" value="ECO:0007669"/>
    <property type="project" value="TreeGrafter"/>
</dbReference>
<evidence type="ECO:0000313" key="4">
    <source>
        <dbReference type="EMBL" id="CTR07303.1"/>
    </source>
</evidence>
<evidence type="ECO:0000259" key="3">
    <source>
        <dbReference type="Pfam" id="PF07479"/>
    </source>
</evidence>
<dbReference type="InterPro" id="IPR013328">
    <property type="entry name" value="6PGD_dom2"/>
</dbReference>
<feature type="region of interest" description="Disordered" evidence="2">
    <location>
        <begin position="1"/>
        <end position="23"/>
    </location>
</feature>
<dbReference type="PANTHER" id="PTHR11728:SF8">
    <property type="entry name" value="GLYCEROL-3-PHOSPHATE DEHYDROGENASE [NAD(+)]-RELATED"/>
    <property type="match status" value="1"/>
</dbReference>
<protein>
    <submittedName>
        <fullName evidence="4">FGENESH: predicted gene_6.86 protein</fullName>
    </submittedName>
</protein>
<dbReference type="AlphaFoldDB" id="A0A0K3CEG0"/>
<feature type="non-terminal residue" evidence="4">
    <location>
        <position position="1"/>
    </location>
</feature>
<dbReference type="PANTHER" id="PTHR11728">
    <property type="entry name" value="GLYCEROL-3-PHOSPHATE DEHYDROGENASE"/>
    <property type="match status" value="1"/>
</dbReference>
<gene>
    <name evidence="4" type="primary">FGENESH: predicted gene_6.86</name>
    <name evidence="4" type="ORF">BN2166_0031640</name>
</gene>
<dbReference type="SUPFAM" id="SSF48179">
    <property type="entry name" value="6-phosphogluconate dehydrogenase C-terminal domain-like"/>
    <property type="match status" value="1"/>
</dbReference>
<proteinExistence type="predicted"/>
<accession>A0A0K3CEG0</accession>
<evidence type="ECO:0000313" key="5">
    <source>
        <dbReference type="Proteomes" id="UP000199069"/>
    </source>
</evidence>
<dbReference type="GO" id="GO:0005829">
    <property type="term" value="C:cytosol"/>
    <property type="evidence" value="ECO:0007669"/>
    <property type="project" value="TreeGrafter"/>
</dbReference>
<dbReference type="InterPro" id="IPR006109">
    <property type="entry name" value="G3P_DH_NAD-dep_C"/>
</dbReference>
<reference evidence="4 5" key="1">
    <citation type="submission" date="2015-07" db="EMBL/GenBank/DDBJ databases">
        <authorList>
            <person name="Cajimat M.N.B."/>
            <person name="Milazzo M.L."/>
            <person name="Fulhorst C.F."/>
        </authorList>
    </citation>
    <scope>NUCLEOTIDE SEQUENCE [LARGE SCALE GENOMIC DNA]</scope>
    <source>
        <strain evidence="4">Single colony</strain>
    </source>
</reference>
<sequence>LHHTPARTALDHLARPSHPSTPSSFRPDFALLSLAHSLDDSTDPHREFRWASAQQIPTHCDRETRGYRCLSRLIKAGHSTSASRITKLYGDYRPPGLTCARQRDARCARFLLLLPEQLPTLSRRNSKCAEASVTSGKTFDKLEKELLNGQKLQGVATAEEIYTFLKARERLDGYPLFTKVYQICKRMIEPEAIFEGV</sequence>
<dbReference type="GO" id="GO:0005634">
    <property type="term" value="C:nucleus"/>
    <property type="evidence" value="ECO:0007669"/>
    <property type="project" value="TreeGrafter"/>
</dbReference>
<dbReference type="STRING" id="5286.A0A0K3CEG0"/>
<dbReference type="Pfam" id="PF07479">
    <property type="entry name" value="NAD_Gly3P_dh_C"/>
    <property type="match status" value="1"/>
</dbReference>
<keyword evidence="1" id="KW-0520">NAD</keyword>
<organism evidence="4 5">
    <name type="scientific">Rhodotorula toruloides</name>
    <name type="common">Yeast</name>
    <name type="synonym">Rhodosporidium toruloides</name>
    <dbReference type="NCBI Taxonomy" id="5286"/>
    <lineage>
        <taxon>Eukaryota</taxon>
        <taxon>Fungi</taxon>
        <taxon>Dikarya</taxon>
        <taxon>Basidiomycota</taxon>
        <taxon>Pucciniomycotina</taxon>
        <taxon>Microbotryomycetes</taxon>
        <taxon>Sporidiobolales</taxon>
        <taxon>Sporidiobolaceae</taxon>
        <taxon>Rhodotorula</taxon>
    </lineage>
</organism>
<dbReference type="Proteomes" id="UP000199069">
    <property type="component" value="Unassembled WGS sequence"/>
</dbReference>
<evidence type="ECO:0000256" key="2">
    <source>
        <dbReference type="SAM" id="MobiDB-lite"/>
    </source>
</evidence>
<dbReference type="GO" id="GO:0005975">
    <property type="term" value="P:carbohydrate metabolic process"/>
    <property type="evidence" value="ECO:0007669"/>
    <property type="project" value="InterPro"/>
</dbReference>
<dbReference type="Gene3D" id="1.10.1040.10">
    <property type="entry name" value="N-(1-d-carboxylethyl)-l-norvaline Dehydrogenase, domain 2"/>
    <property type="match status" value="1"/>
</dbReference>
<keyword evidence="5" id="KW-1185">Reference proteome</keyword>
<dbReference type="InterPro" id="IPR008927">
    <property type="entry name" value="6-PGluconate_DH-like_C_sf"/>
</dbReference>
<feature type="domain" description="Glycerol-3-phosphate dehydrogenase NAD-dependent C-terminal" evidence="3">
    <location>
        <begin position="123"/>
        <end position="194"/>
    </location>
</feature>
<dbReference type="EMBL" id="CWKI01000006">
    <property type="protein sequence ID" value="CTR07303.1"/>
    <property type="molecule type" value="Genomic_DNA"/>
</dbReference>
<name>A0A0K3CEG0_RHOTO</name>
<dbReference type="GO" id="GO:0006072">
    <property type="term" value="P:glycerol-3-phosphate metabolic process"/>
    <property type="evidence" value="ECO:0007669"/>
    <property type="project" value="InterPro"/>
</dbReference>
<evidence type="ECO:0000256" key="1">
    <source>
        <dbReference type="ARBA" id="ARBA00023027"/>
    </source>
</evidence>